<organism evidence="1 2">
    <name type="scientific">Paludibacter jiangxiensis</name>
    <dbReference type="NCBI Taxonomy" id="681398"/>
    <lineage>
        <taxon>Bacteria</taxon>
        <taxon>Pseudomonadati</taxon>
        <taxon>Bacteroidota</taxon>
        <taxon>Bacteroidia</taxon>
        <taxon>Bacteroidales</taxon>
        <taxon>Paludibacteraceae</taxon>
        <taxon>Paludibacter</taxon>
    </lineage>
</organism>
<name>A0A171AL46_9BACT</name>
<evidence type="ECO:0000313" key="2">
    <source>
        <dbReference type="Proteomes" id="UP000076586"/>
    </source>
</evidence>
<sequence length="119" mass="13650">MTTEMMSEAALLPEDKIEFYELEKVRFVVKDGTGLDIAYAYEDLVFSDHALFIIQFDGQSTNSWNCWFNHECNAPDRLALLRSLATSANLNNVQLTYKGTYEITQPEGKEEIIVKFTEI</sequence>
<dbReference type="Proteomes" id="UP000076586">
    <property type="component" value="Unassembled WGS sequence"/>
</dbReference>
<protein>
    <submittedName>
        <fullName evidence="1">Uncharacterized protein</fullName>
    </submittedName>
</protein>
<comment type="caution">
    <text evidence="1">The sequence shown here is derived from an EMBL/GenBank/DDBJ whole genome shotgun (WGS) entry which is preliminary data.</text>
</comment>
<evidence type="ECO:0000313" key="1">
    <source>
        <dbReference type="EMBL" id="GAT63911.1"/>
    </source>
</evidence>
<gene>
    <name evidence="1" type="ORF">PJIAN_4454</name>
</gene>
<reference evidence="2" key="2">
    <citation type="journal article" date="2017" name="Genome Announc.">
        <title>Draft genome sequence of Paludibacter jiangxiensis NM7(T), a propionate-producing fermentative bacterium.</title>
        <authorList>
            <person name="Qiu Y.-L."/>
            <person name="Tourlousse D.M."/>
            <person name="Matsuura N."/>
            <person name="Ohashi A."/>
            <person name="Sekiguchi Y."/>
        </authorList>
    </citation>
    <scope>NUCLEOTIDE SEQUENCE [LARGE SCALE GENOMIC DNA]</scope>
    <source>
        <strain evidence="2">NM7</strain>
    </source>
</reference>
<proteinExistence type="predicted"/>
<keyword evidence="2" id="KW-1185">Reference proteome</keyword>
<reference evidence="2" key="1">
    <citation type="submission" date="2016-04" db="EMBL/GenBank/DDBJ databases">
        <title>Draft genome sequence of Paludibacter jiangxiensis strain NM7.</title>
        <authorList>
            <person name="Qiu Y."/>
            <person name="Matsuura N."/>
            <person name="Ohashi A."/>
            <person name="Tourlousse M.D."/>
            <person name="Sekiguchi Y."/>
        </authorList>
    </citation>
    <scope>NUCLEOTIDE SEQUENCE [LARGE SCALE GENOMIC DNA]</scope>
    <source>
        <strain evidence="2">NM7</strain>
    </source>
</reference>
<dbReference type="EMBL" id="BDCR01000004">
    <property type="protein sequence ID" value="GAT63911.1"/>
    <property type="molecule type" value="Genomic_DNA"/>
</dbReference>
<dbReference type="RefSeq" id="WP_068705535.1">
    <property type="nucleotide sequence ID" value="NZ_BDCR01000004.1"/>
</dbReference>
<dbReference type="OrthoDB" id="5432442at2"/>
<dbReference type="AlphaFoldDB" id="A0A171AL46"/>
<accession>A0A171AL46</accession>